<dbReference type="AlphaFoldDB" id="A0A6N4V9K2"/>
<dbReference type="KEGG" id="mpof:MPOR_23400"/>
<proteinExistence type="predicted"/>
<accession>A0A6N4V9K2</accession>
<organism evidence="1 2">
    <name type="scientific">Mycolicibacterium poriferae</name>
    <dbReference type="NCBI Taxonomy" id="39694"/>
    <lineage>
        <taxon>Bacteria</taxon>
        <taxon>Bacillati</taxon>
        <taxon>Actinomycetota</taxon>
        <taxon>Actinomycetes</taxon>
        <taxon>Mycobacteriales</taxon>
        <taxon>Mycobacteriaceae</taxon>
        <taxon>Mycolicibacterium</taxon>
    </lineage>
</organism>
<dbReference type="InterPro" id="IPR032710">
    <property type="entry name" value="NTF2-like_dom_sf"/>
</dbReference>
<reference evidence="1 2" key="1">
    <citation type="journal article" date="2019" name="Emerg. Microbes Infect.">
        <title>Comprehensive subspecies identification of 175 nontuberculous mycobacteria species based on 7547 genomic profiles.</title>
        <authorList>
            <person name="Matsumoto Y."/>
            <person name="Kinjo T."/>
            <person name="Motooka D."/>
            <person name="Nabeya D."/>
            <person name="Jung N."/>
            <person name="Uechi K."/>
            <person name="Horii T."/>
            <person name="Iida T."/>
            <person name="Fujita J."/>
            <person name="Nakamura S."/>
        </authorList>
    </citation>
    <scope>NUCLEOTIDE SEQUENCE [LARGE SCALE GENOMIC DNA]</scope>
    <source>
        <strain evidence="1 2">JCM 12603</strain>
    </source>
</reference>
<dbReference type="Proteomes" id="UP000466785">
    <property type="component" value="Chromosome"/>
</dbReference>
<name>A0A6N4V9K2_9MYCO</name>
<dbReference type="RefSeq" id="WP_163673876.1">
    <property type="nucleotide sequence ID" value="NZ_AP022570.1"/>
</dbReference>
<evidence type="ECO:0000313" key="2">
    <source>
        <dbReference type="Proteomes" id="UP000466785"/>
    </source>
</evidence>
<dbReference type="SUPFAM" id="SSF54427">
    <property type="entry name" value="NTF2-like"/>
    <property type="match status" value="1"/>
</dbReference>
<gene>
    <name evidence="1" type="ORF">MPOR_23400</name>
</gene>
<keyword evidence="2" id="KW-1185">Reference proteome</keyword>
<dbReference type="EMBL" id="AP022570">
    <property type="protein sequence ID" value="BBX51314.1"/>
    <property type="molecule type" value="Genomic_DNA"/>
</dbReference>
<evidence type="ECO:0000313" key="1">
    <source>
        <dbReference type="EMBL" id="BBX51314.1"/>
    </source>
</evidence>
<sequence length="154" mass="17744">MTTIEDVIDETTGRSRAVLEYSRTMKTLVERAKEPDFTVESWAPLAELIDTENFVRIGPFKEVMNWAEYAEFLTNWARSSSWDCSYQRLTEAAELVLLELEEYSEIGDFRSVVNTASVYEFSTENKIRYIAVYLQMQLPDPAMLPNFGTAEDTP</sequence>
<protein>
    <submittedName>
        <fullName evidence="1">Uncharacterized protein</fullName>
    </submittedName>
</protein>